<evidence type="ECO:0000313" key="2">
    <source>
        <dbReference type="Proteomes" id="UP000182110"/>
    </source>
</evidence>
<reference evidence="1 2" key="1">
    <citation type="journal article" date="2014" name="Genome Announc.">
        <title>Genome Sequence of Bacillus simplex Strain P558, Isolated from a Human Fecal Sample.</title>
        <authorList>
            <person name="Croce O."/>
            <person name="Hugon P."/>
            <person name="Lagier J.C."/>
            <person name="Bibi F."/>
            <person name="Robert C."/>
            <person name="Azhar E.I."/>
            <person name="Raoult D."/>
            <person name="Fournier P.E."/>
        </authorList>
    </citation>
    <scope>NUCLEOTIDE SEQUENCE [LARGE SCALE GENOMIC DNA]</scope>
    <source>
        <strain evidence="1 2">P558</strain>
    </source>
</reference>
<evidence type="ECO:0000313" key="1">
    <source>
        <dbReference type="EMBL" id="CEG24990.1"/>
    </source>
</evidence>
<sequence>MPALRVTGEGGLKSALRYLAAQKLELTGVRIA</sequence>
<name>A0AAN2TQ74_9BACI</name>
<dbReference type="EMBL" id="CCXW01000004">
    <property type="protein sequence ID" value="CEG24990.1"/>
    <property type="molecule type" value="Genomic_DNA"/>
</dbReference>
<keyword evidence="2" id="KW-1185">Reference proteome</keyword>
<accession>A0AAN2TQ74</accession>
<dbReference type="Proteomes" id="UP000182110">
    <property type="component" value="Unassembled WGS sequence"/>
</dbReference>
<comment type="caution">
    <text evidence="1">The sequence shown here is derived from an EMBL/GenBank/DDBJ whole genome shotgun (WGS) entry which is preliminary data.</text>
</comment>
<proteinExistence type="predicted"/>
<protein>
    <submittedName>
        <fullName evidence="1">Uncharacterized protein</fullName>
    </submittedName>
</protein>
<organism evidence="1 2">
    <name type="scientific">Peribacillus simplex</name>
    <dbReference type="NCBI Taxonomy" id="1478"/>
    <lineage>
        <taxon>Bacteria</taxon>
        <taxon>Bacillati</taxon>
        <taxon>Bacillota</taxon>
        <taxon>Bacilli</taxon>
        <taxon>Bacillales</taxon>
        <taxon>Bacillaceae</taxon>
        <taxon>Peribacillus</taxon>
    </lineage>
</organism>
<dbReference type="AlphaFoldDB" id="A0AAN2TQ74"/>
<gene>
    <name evidence="1" type="ORF">BN1180_05835</name>
</gene>